<protein>
    <recommendedName>
        <fullName evidence="5">Iron dicitrate transport regulator FecR</fullName>
    </recommendedName>
</protein>
<dbReference type="PANTHER" id="PTHR30273">
    <property type="entry name" value="PERIPLASMIC SIGNAL SENSOR AND SIGMA FACTOR ACTIVATOR FECR-RELATED"/>
    <property type="match status" value="1"/>
</dbReference>
<feature type="domain" description="FecR N-terminal" evidence="2">
    <location>
        <begin position="14"/>
        <end position="55"/>
    </location>
</feature>
<name>A0A261S131_9BORD</name>
<feature type="domain" description="FecR protein" evidence="1">
    <location>
        <begin position="122"/>
        <end position="213"/>
    </location>
</feature>
<dbReference type="Gene3D" id="2.60.120.1440">
    <property type="match status" value="1"/>
</dbReference>
<evidence type="ECO:0000259" key="2">
    <source>
        <dbReference type="Pfam" id="PF16220"/>
    </source>
</evidence>
<dbReference type="RefSeq" id="WP_094855076.1">
    <property type="nucleotide sequence ID" value="NZ_NEVM01000005.1"/>
</dbReference>
<reference evidence="4" key="1">
    <citation type="submission" date="2017-05" db="EMBL/GenBank/DDBJ databases">
        <title>Complete and WGS of Bordetella genogroups.</title>
        <authorList>
            <person name="Spilker T."/>
            <person name="Lipuma J."/>
        </authorList>
    </citation>
    <scope>NUCLEOTIDE SEQUENCE [LARGE SCALE GENOMIC DNA]</scope>
    <source>
        <strain evidence="4">AU16122</strain>
    </source>
</reference>
<dbReference type="InterPro" id="IPR006860">
    <property type="entry name" value="FecR"/>
</dbReference>
<dbReference type="Gene3D" id="3.55.50.30">
    <property type="match status" value="1"/>
</dbReference>
<dbReference type="InterPro" id="IPR032623">
    <property type="entry name" value="FecR_N"/>
</dbReference>
<proteinExistence type="predicted"/>
<dbReference type="OrthoDB" id="8617634at2"/>
<dbReference type="InterPro" id="IPR012373">
    <property type="entry name" value="Ferrdict_sens_TM"/>
</dbReference>
<evidence type="ECO:0000313" key="3">
    <source>
        <dbReference type="EMBL" id="OZI30652.1"/>
    </source>
</evidence>
<dbReference type="Proteomes" id="UP000216020">
    <property type="component" value="Unassembled WGS sequence"/>
</dbReference>
<dbReference type="AlphaFoldDB" id="A0A261S131"/>
<keyword evidence="4" id="KW-1185">Reference proteome</keyword>
<organism evidence="3 4">
    <name type="scientific">Bordetella genomosp. 10</name>
    <dbReference type="NCBI Taxonomy" id="1416804"/>
    <lineage>
        <taxon>Bacteria</taxon>
        <taxon>Pseudomonadati</taxon>
        <taxon>Pseudomonadota</taxon>
        <taxon>Betaproteobacteria</taxon>
        <taxon>Burkholderiales</taxon>
        <taxon>Alcaligenaceae</taxon>
        <taxon>Bordetella</taxon>
    </lineage>
</organism>
<evidence type="ECO:0000313" key="4">
    <source>
        <dbReference type="Proteomes" id="UP000216020"/>
    </source>
</evidence>
<dbReference type="Pfam" id="PF16220">
    <property type="entry name" value="DUF4880"/>
    <property type="match status" value="1"/>
</dbReference>
<dbReference type="GO" id="GO:0016989">
    <property type="term" value="F:sigma factor antagonist activity"/>
    <property type="evidence" value="ECO:0007669"/>
    <property type="project" value="TreeGrafter"/>
</dbReference>
<dbReference type="PANTHER" id="PTHR30273:SF2">
    <property type="entry name" value="PROTEIN FECR"/>
    <property type="match status" value="1"/>
</dbReference>
<dbReference type="Pfam" id="PF04773">
    <property type="entry name" value="FecR"/>
    <property type="match status" value="1"/>
</dbReference>
<sequence length="331" mass="36314">MTATESALPSHPRDAAAYWFARVHSGNFSAAEQLRFQQWRQAAAAHEHEYRALENIWRAAGELRPEDVEDLLQAPEPGARRSPSSARRAWLASGMSLCALAAAGGFWGWQQRSGPARYAAEFSTRPGERRRETLPDGSTLDINTRSRVTVRYFDRERHVALAEGEVMFLVAKDTARPFIVDAGAAAVRVTGTEFDVRREGEDVGVTVQSGSVEVTTGHWWRRERVALTAGLGAGTRAGQALPVDRVDVAAVTAWRQGKVVFKDRPLQDVVAEMNRYLEHPIHIADSRLARLSMAGVFSTQDGPGFLQALAATLPVSVRPRADGGVDLAYSR</sequence>
<dbReference type="EMBL" id="NEVM01000005">
    <property type="protein sequence ID" value="OZI30652.1"/>
    <property type="molecule type" value="Genomic_DNA"/>
</dbReference>
<evidence type="ECO:0008006" key="5">
    <source>
        <dbReference type="Google" id="ProtNLM"/>
    </source>
</evidence>
<comment type="caution">
    <text evidence="3">The sequence shown here is derived from an EMBL/GenBank/DDBJ whole genome shotgun (WGS) entry which is preliminary data.</text>
</comment>
<dbReference type="PIRSF" id="PIRSF018266">
    <property type="entry name" value="FecR"/>
    <property type="match status" value="1"/>
</dbReference>
<gene>
    <name evidence="3" type="ORF">CAL29_21895</name>
</gene>
<evidence type="ECO:0000259" key="1">
    <source>
        <dbReference type="Pfam" id="PF04773"/>
    </source>
</evidence>
<accession>A0A261S131</accession>